<protein>
    <submittedName>
        <fullName evidence="1">Uncharacterized protein</fullName>
    </submittedName>
</protein>
<sequence length="338" mass="38336">MSISPDLGGISHSTAVSNDIDIAEGYDSRSFNPGAFRDTSTTFSSRSSSVVSSHSSASSLISFYAEAEAPYQMALVPYISPELSAFPPLPVVPMQRRVIDSFEDRLSTWSVEEKLYFEHHDAVFAQLVTGNPPHFPSTGYTNCLRSEIHHLSVIATQYPRSYTRSRPVATDNEYKKAWCESHFDDHCDWLEYGRAWHAIRIAYGDNGCQPIFYFPIASFTPSRSSKRPWGVFTPNGILWGDFYDEITPAPLNEYPRNLGTGPCNHFSILGAHYDKREDYIDRYPHDSPVHQDLAIRFMYEETTEVKLGGEVFFVPITKFIFRRNSDLSFIEIYGTVAN</sequence>
<accession>A0A6A4H6G8</accession>
<dbReference type="Proteomes" id="UP000799118">
    <property type="component" value="Unassembled WGS sequence"/>
</dbReference>
<proteinExistence type="predicted"/>
<evidence type="ECO:0000313" key="2">
    <source>
        <dbReference type="Proteomes" id="UP000799118"/>
    </source>
</evidence>
<reference evidence="1" key="1">
    <citation type="journal article" date="2019" name="Environ. Microbiol.">
        <title>Fungal ecological strategies reflected in gene transcription - a case study of two litter decomposers.</title>
        <authorList>
            <person name="Barbi F."/>
            <person name="Kohler A."/>
            <person name="Barry K."/>
            <person name="Baskaran P."/>
            <person name="Daum C."/>
            <person name="Fauchery L."/>
            <person name="Ihrmark K."/>
            <person name="Kuo A."/>
            <person name="LaButti K."/>
            <person name="Lipzen A."/>
            <person name="Morin E."/>
            <person name="Grigoriev I.V."/>
            <person name="Henrissat B."/>
            <person name="Lindahl B."/>
            <person name="Martin F."/>
        </authorList>
    </citation>
    <scope>NUCLEOTIDE SEQUENCE</scope>
    <source>
        <strain evidence="1">JB14</strain>
    </source>
</reference>
<organism evidence="1 2">
    <name type="scientific">Gymnopus androsaceus JB14</name>
    <dbReference type="NCBI Taxonomy" id="1447944"/>
    <lineage>
        <taxon>Eukaryota</taxon>
        <taxon>Fungi</taxon>
        <taxon>Dikarya</taxon>
        <taxon>Basidiomycota</taxon>
        <taxon>Agaricomycotina</taxon>
        <taxon>Agaricomycetes</taxon>
        <taxon>Agaricomycetidae</taxon>
        <taxon>Agaricales</taxon>
        <taxon>Marasmiineae</taxon>
        <taxon>Omphalotaceae</taxon>
        <taxon>Gymnopus</taxon>
    </lineage>
</organism>
<gene>
    <name evidence="1" type="ORF">BT96DRAFT_943996</name>
</gene>
<dbReference type="EMBL" id="ML769575">
    <property type="protein sequence ID" value="KAE9393310.1"/>
    <property type="molecule type" value="Genomic_DNA"/>
</dbReference>
<keyword evidence="2" id="KW-1185">Reference proteome</keyword>
<evidence type="ECO:0000313" key="1">
    <source>
        <dbReference type="EMBL" id="KAE9393310.1"/>
    </source>
</evidence>
<name>A0A6A4H6G8_9AGAR</name>
<dbReference type="AlphaFoldDB" id="A0A6A4H6G8"/>